<feature type="compositionally biased region" description="Low complexity" evidence="1">
    <location>
        <begin position="117"/>
        <end position="130"/>
    </location>
</feature>
<feature type="region of interest" description="Disordered" evidence="1">
    <location>
        <begin position="117"/>
        <end position="142"/>
    </location>
</feature>
<proteinExistence type="predicted"/>
<dbReference type="EnsemblFungi" id="EJT82274">
    <property type="protein sequence ID" value="EJT82274"/>
    <property type="gene ID" value="GGTG_02248"/>
</dbReference>
<reference evidence="5" key="4">
    <citation type="journal article" date="2015" name="G3 (Bethesda)">
        <title>Genome sequences of three phytopathogenic species of the Magnaporthaceae family of fungi.</title>
        <authorList>
            <person name="Okagaki L.H."/>
            <person name="Nunes C.C."/>
            <person name="Sailsbery J."/>
            <person name="Clay B."/>
            <person name="Brown D."/>
            <person name="John T."/>
            <person name="Oh Y."/>
            <person name="Young N."/>
            <person name="Fitzgerald M."/>
            <person name="Haas B.J."/>
            <person name="Zeng Q."/>
            <person name="Young S."/>
            <person name="Adiconis X."/>
            <person name="Fan L."/>
            <person name="Levin J.Z."/>
            <person name="Mitchell T.K."/>
            <person name="Okubara P.A."/>
            <person name="Farman M.L."/>
            <person name="Kohn L.M."/>
            <person name="Birren B."/>
            <person name="Ma L.-J."/>
            <person name="Dean R.A."/>
        </authorList>
    </citation>
    <scope>NUCLEOTIDE SEQUENCE</scope>
    <source>
        <strain evidence="5">R3-111a-1</strain>
    </source>
</reference>
<gene>
    <name evidence="5" type="primary">20342706</name>
    <name evidence="4" type="ORF">GGTG_02248</name>
</gene>
<dbReference type="eggNOG" id="ENOG502R41S">
    <property type="taxonomic scope" value="Eukaryota"/>
</dbReference>
<reference evidence="4" key="2">
    <citation type="submission" date="2010-07" db="EMBL/GenBank/DDBJ databases">
        <authorList>
            <consortium name="The Broad Institute Genome Sequencing Platform"/>
            <consortium name="Broad Institute Genome Sequencing Center for Infectious Disease"/>
            <person name="Ma L.-J."/>
            <person name="Dead R."/>
            <person name="Young S."/>
            <person name="Zeng Q."/>
            <person name="Koehrsen M."/>
            <person name="Alvarado L."/>
            <person name="Berlin A."/>
            <person name="Chapman S.B."/>
            <person name="Chen Z."/>
            <person name="Freedman E."/>
            <person name="Gellesch M."/>
            <person name="Goldberg J."/>
            <person name="Griggs A."/>
            <person name="Gujja S."/>
            <person name="Heilman E.R."/>
            <person name="Heiman D."/>
            <person name="Hepburn T."/>
            <person name="Howarth C."/>
            <person name="Jen D."/>
            <person name="Larson L."/>
            <person name="Mehta T."/>
            <person name="Neiman D."/>
            <person name="Pearson M."/>
            <person name="Roberts A."/>
            <person name="Saif S."/>
            <person name="Shea T."/>
            <person name="Shenoy N."/>
            <person name="Sisk P."/>
            <person name="Stolte C."/>
            <person name="Sykes S."/>
            <person name="Walk T."/>
            <person name="White J."/>
            <person name="Yandava C."/>
            <person name="Haas B."/>
            <person name="Nusbaum C."/>
            <person name="Birren B."/>
        </authorList>
    </citation>
    <scope>NUCLEOTIDE SEQUENCE</scope>
    <source>
        <strain evidence="4">R3-111a-1</strain>
    </source>
</reference>
<dbReference type="VEuPathDB" id="FungiDB:GGTG_02248"/>
<dbReference type="GeneID" id="20342706"/>
<organism evidence="4">
    <name type="scientific">Gaeumannomyces tritici (strain R3-111a-1)</name>
    <name type="common">Wheat and barley take-all root rot fungus</name>
    <name type="synonym">Gaeumannomyces graminis var. tritici</name>
    <dbReference type="NCBI Taxonomy" id="644352"/>
    <lineage>
        <taxon>Eukaryota</taxon>
        <taxon>Fungi</taxon>
        <taxon>Dikarya</taxon>
        <taxon>Ascomycota</taxon>
        <taxon>Pezizomycotina</taxon>
        <taxon>Sordariomycetes</taxon>
        <taxon>Sordariomycetidae</taxon>
        <taxon>Magnaporthales</taxon>
        <taxon>Magnaporthaceae</taxon>
        <taxon>Gaeumannomyces</taxon>
    </lineage>
</organism>
<dbReference type="Proteomes" id="UP000006039">
    <property type="component" value="Unassembled WGS sequence"/>
</dbReference>
<evidence type="ECO:0000313" key="5">
    <source>
        <dbReference type="EnsemblFungi" id="EJT82274"/>
    </source>
</evidence>
<keyword evidence="2" id="KW-0812">Transmembrane</keyword>
<feature type="transmembrane region" description="Helical" evidence="2">
    <location>
        <begin position="148"/>
        <end position="173"/>
    </location>
</feature>
<name>J3NLU8_GAET3</name>
<keyword evidence="6" id="KW-1185">Reference proteome</keyword>
<dbReference type="RefSeq" id="XP_009218283.1">
    <property type="nucleotide sequence ID" value="XM_009220019.1"/>
</dbReference>
<keyword evidence="3" id="KW-0732">Signal</keyword>
<reference evidence="5" key="5">
    <citation type="submission" date="2018-04" db="UniProtKB">
        <authorList>
            <consortium name="EnsemblFungi"/>
        </authorList>
    </citation>
    <scope>IDENTIFICATION</scope>
    <source>
        <strain evidence="5">R3-111a-1</strain>
    </source>
</reference>
<reference evidence="4" key="3">
    <citation type="submission" date="2010-09" db="EMBL/GenBank/DDBJ databases">
        <title>Annotation of Gaeumannomyces graminis var. tritici R3-111a-1.</title>
        <authorList>
            <consortium name="The Broad Institute Genome Sequencing Platform"/>
            <person name="Ma L.-J."/>
            <person name="Dead R."/>
            <person name="Young S.K."/>
            <person name="Zeng Q."/>
            <person name="Gargeya S."/>
            <person name="Fitzgerald M."/>
            <person name="Haas B."/>
            <person name="Abouelleil A."/>
            <person name="Alvarado L."/>
            <person name="Arachchi H.M."/>
            <person name="Berlin A."/>
            <person name="Brown A."/>
            <person name="Chapman S.B."/>
            <person name="Chen Z."/>
            <person name="Dunbar C."/>
            <person name="Freedman E."/>
            <person name="Gearin G."/>
            <person name="Gellesch M."/>
            <person name="Goldberg J."/>
            <person name="Griggs A."/>
            <person name="Gujja S."/>
            <person name="Heiman D."/>
            <person name="Howarth C."/>
            <person name="Larson L."/>
            <person name="Lui A."/>
            <person name="MacDonald P.J.P."/>
            <person name="Mehta T."/>
            <person name="Montmayeur A."/>
            <person name="Murphy C."/>
            <person name="Neiman D."/>
            <person name="Pearson M."/>
            <person name="Priest M."/>
            <person name="Roberts A."/>
            <person name="Saif S."/>
            <person name="Shea T."/>
            <person name="Shenoy N."/>
            <person name="Sisk P."/>
            <person name="Stolte C."/>
            <person name="Sykes S."/>
            <person name="Yandava C."/>
            <person name="Wortman J."/>
            <person name="Nusbaum C."/>
            <person name="Birren B."/>
        </authorList>
    </citation>
    <scope>NUCLEOTIDE SEQUENCE</scope>
    <source>
        <strain evidence="4">R3-111a-1</strain>
    </source>
</reference>
<dbReference type="EMBL" id="GL385395">
    <property type="protein sequence ID" value="EJT82274.1"/>
    <property type="molecule type" value="Genomic_DNA"/>
</dbReference>
<keyword evidence="2" id="KW-0472">Membrane</keyword>
<dbReference type="HOGENOM" id="CLU_1468229_0_0_1"/>
<keyword evidence="2" id="KW-1133">Transmembrane helix</keyword>
<reference evidence="6" key="1">
    <citation type="submission" date="2010-07" db="EMBL/GenBank/DDBJ databases">
        <title>The genome sequence of Gaeumannomyces graminis var. tritici strain R3-111a-1.</title>
        <authorList>
            <consortium name="The Broad Institute Genome Sequencing Platform"/>
            <person name="Ma L.-J."/>
            <person name="Dead R."/>
            <person name="Young S."/>
            <person name="Zeng Q."/>
            <person name="Koehrsen M."/>
            <person name="Alvarado L."/>
            <person name="Berlin A."/>
            <person name="Chapman S.B."/>
            <person name="Chen Z."/>
            <person name="Freedman E."/>
            <person name="Gellesch M."/>
            <person name="Goldberg J."/>
            <person name="Griggs A."/>
            <person name="Gujja S."/>
            <person name="Heilman E.R."/>
            <person name="Heiman D."/>
            <person name="Hepburn T."/>
            <person name="Howarth C."/>
            <person name="Jen D."/>
            <person name="Larson L."/>
            <person name="Mehta T."/>
            <person name="Neiman D."/>
            <person name="Pearson M."/>
            <person name="Roberts A."/>
            <person name="Saif S."/>
            <person name="Shea T."/>
            <person name="Shenoy N."/>
            <person name="Sisk P."/>
            <person name="Stolte C."/>
            <person name="Sykes S."/>
            <person name="Walk T."/>
            <person name="White J."/>
            <person name="Yandava C."/>
            <person name="Haas B."/>
            <person name="Nusbaum C."/>
            <person name="Birren B."/>
        </authorList>
    </citation>
    <scope>NUCLEOTIDE SEQUENCE [LARGE SCALE GENOMIC DNA]</scope>
    <source>
        <strain evidence="6">R3-111a-1</strain>
    </source>
</reference>
<feature type="chain" id="PRO_5015094213" evidence="3">
    <location>
        <begin position="21"/>
        <end position="184"/>
    </location>
</feature>
<dbReference type="OrthoDB" id="3783580at2759"/>
<evidence type="ECO:0000256" key="2">
    <source>
        <dbReference type="SAM" id="Phobius"/>
    </source>
</evidence>
<evidence type="ECO:0000313" key="4">
    <source>
        <dbReference type="EMBL" id="EJT82274.1"/>
    </source>
</evidence>
<evidence type="ECO:0000256" key="1">
    <source>
        <dbReference type="SAM" id="MobiDB-lite"/>
    </source>
</evidence>
<dbReference type="AlphaFoldDB" id="J3NLU8"/>
<evidence type="ECO:0000313" key="6">
    <source>
        <dbReference type="Proteomes" id="UP000006039"/>
    </source>
</evidence>
<sequence>MGNIWPGILAVWLAAFLVRSERLDPRSLTVNQALDKRAYCYSDTFGNPYSCLTGYQCCVGVSVRSCIPANYICCDMGTWIGFCPVGTTCSILNGYPACANPGGKTVAAGTPSIVMTTPTSRTPSKTSAATETPQPTPSSGGSGLSQGATIAIVASVTCSVLGLIMGVGIKYYFSKKAVRNGHVP</sequence>
<protein>
    <submittedName>
        <fullName evidence="4 5">Uncharacterized protein</fullName>
    </submittedName>
</protein>
<feature type="signal peptide" evidence="3">
    <location>
        <begin position="1"/>
        <end position="20"/>
    </location>
</feature>
<evidence type="ECO:0000256" key="3">
    <source>
        <dbReference type="SAM" id="SignalP"/>
    </source>
</evidence>
<accession>J3NLU8</accession>